<gene>
    <name evidence="2" type="ORF">AVDCRST_MAG19-264</name>
</gene>
<keyword evidence="1" id="KW-0732">Signal</keyword>
<sequence length="313" mass="33397">MSRFFAVVAALLLSAAGPIATFAQEATPTSASFADALDLPELEITQTEDGFAGVPEETEAGRYLVTFTGQAPQGIVNFVQLPEGLTVDDLLSAIGPVSADGELAGTPPAEEEAAPVVPEWLYETYVPGGAAFFVPGQRVQTVVDLRPGDYAVWNDDFEAPQAVPMTVTGEMPSDLPEPEADATIRELKTEEGYAFEVDGELAAGQLTLEIANEADQPHHVVFVKSPTEITEEQAMQLLMFDPSAGTPPPGLPSPEEFTFPAYVPTQSADTTQWNALNLEPGYYVVACFVEDPTKGNVPHAFEGMIEVFEVAEA</sequence>
<dbReference type="EMBL" id="CADCWL010000016">
    <property type="protein sequence ID" value="CAA9546159.1"/>
    <property type="molecule type" value="Genomic_DNA"/>
</dbReference>
<feature type="chain" id="PRO_5026990652" description="Copper binding protein, plastocyanin/azurin family" evidence="1">
    <location>
        <begin position="24"/>
        <end position="313"/>
    </location>
</feature>
<evidence type="ECO:0000313" key="2">
    <source>
        <dbReference type="EMBL" id="CAA9546159.1"/>
    </source>
</evidence>
<feature type="signal peptide" evidence="1">
    <location>
        <begin position="1"/>
        <end position="23"/>
    </location>
</feature>
<organism evidence="2">
    <name type="scientific">uncultured Thermomicrobiales bacterium</name>
    <dbReference type="NCBI Taxonomy" id="1645740"/>
    <lineage>
        <taxon>Bacteria</taxon>
        <taxon>Pseudomonadati</taxon>
        <taxon>Thermomicrobiota</taxon>
        <taxon>Thermomicrobia</taxon>
        <taxon>Thermomicrobiales</taxon>
        <taxon>environmental samples</taxon>
    </lineage>
</organism>
<name>A0A6J4UFS5_9BACT</name>
<accession>A0A6J4UFS5</accession>
<protein>
    <recommendedName>
        <fullName evidence="3">Copper binding protein, plastocyanin/azurin family</fullName>
    </recommendedName>
</protein>
<evidence type="ECO:0000256" key="1">
    <source>
        <dbReference type="SAM" id="SignalP"/>
    </source>
</evidence>
<evidence type="ECO:0008006" key="3">
    <source>
        <dbReference type="Google" id="ProtNLM"/>
    </source>
</evidence>
<proteinExistence type="predicted"/>
<dbReference type="AlphaFoldDB" id="A0A6J4UFS5"/>
<reference evidence="2" key="1">
    <citation type="submission" date="2020-02" db="EMBL/GenBank/DDBJ databases">
        <authorList>
            <person name="Meier V. D."/>
        </authorList>
    </citation>
    <scope>NUCLEOTIDE SEQUENCE</scope>
    <source>
        <strain evidence="2">AVDCRST_MAG19</strain>
    </source>
</reference>